<evidence type="ECO:0000313" key="2">
    <source>
        <dbReference type="Proteomes" id="UP000006882"/>
    </source>
</evidence>
<gene>
    <name evidence="1" type="ORF">PRUPE_1G002200</name>
</gene>
<dbReference type="EMBL" id="CM007651">
    <property type="protein sequence ID" value="ONI26064.1"/>
    <property type="molecule type" value="Genomic_DNA"/>
</dbReference>
<protein>
    <submittedName>
        <fullName evidence="1">Uncharacterized protein</fullName>
    </submittedName>
</protein>
<dbReference type="Gramene" id="ONI26064">
    <property type="protein sequence ID" value="ONI26064"/>
    <property type="gene ID" value="PRUPE_1G002200"/>
</dbReference>
<dbReference type="Proteomes" id="UP000006882">
    <property type="component" value="Chromosome G1"/>
</dbReference>
<evidence type="ECO:0000313" key="1">
    <source>
        <dbReference type="EMBL" id="ONI26064.1"/>
    </source>
</evidence>
<sequence>MLCLLGCQYGLQIRWAFVKLCSQDSVWRHDFSSYMVREYYRVYIHTHDIWVVSFSVQHIEFLGKDWTCFAALELILWLTELLLESNTKFGSSCKDQEREADKSLPMPQKITRLIYNLWTASLWHGKGSFTLPHSCSLQPEPILVFDFESNFSQPQDQSQGYKSGL</sequence>
<keyword evidence="2" id="KW-1185">Reference proteome</keyword>
<proteinExistence type="predicted"/>
<reference evidence="1 2" key="1">
    <citation type="journal article" date="2013" name="Nat. Genet.">
        <title>The high-quality draft genome of peach (Prunus persica) identifies unique patterns of genetic diversity, domestication and genome evolution.</title>
        <authorList>
            <consortium name="International Peach Genome Initiative"/>
            <person name="Verde I."/>
            <person name="Abbott A.G."/>
            <person name="Scalabrin S."/>
            <person name="Jung S."/>
            <person name="Shu S."/>
            <person name="Marroni F."/>
            <person name="Zhebentyayeva T."/>
            <person name="Dettori M.T."/>
            <person name="Grimwood J."/>
            <person name="Cattonaro F."/>
            <person name="Zuccolo A."/>
            <person name="Rossini L."/>
            <person name="Jenkins J."/>
            <person name="Vendramin E."/>
            <person name="Meisel L.A."/>
            <person name="Decroocq V."/>
            <person name="Sosinski B."/>
            <person name="Prochnik S."/>
            <person name="Mitros T."/>
            <person name="Policriti A."/>
            <person name="Cipriani G."/>
            <person name="Dondini L."/>
            <person name="Ficklin S."/>
            <person name="Goodstein D.M."/>
            <person name="Xuan P."/>
            <person name="Del Fabbro C."/>
            <person name="Aramini V."/>
            <person name="Copetti D."/>
            <person name="Gonzalez S."/>
            <person name="Horner D.S."/>
            <person name="Falchi R."/>
            <person name="Lucas S."/>
            <person name="Mica E."/>
            <person name="Maldonado J."/>
            <person name="Lazzari B."/>
            <person name="Bielenberg D."/>
            <person name="Pirona R."/>
            <person name="Miculan M."/>
            <person name="Barakat A."/>
            <person name="Testolin R."/>
            <person name="Stella A."/>
            <person name="Tartarini S."/>
            <person name="Tonutti P."/>
            <person name="Arus P."/>
            <person name="Orellana A."/>
            <person name="Wells C."/>
            <person name="Main D."/>
            <person name="Vizzotto G."/>
            <person name="Silva H."/>
            <person name="Salamini F."/>
            <person name="Schmutz J."/>
            <person name="Morgante M."/>
            <person name="Rokhsar D.S."/>
        </authorList>
    </citation>
    <scope>NUCLEOTIDE SEQUENCE [LARGE SCALE GENOMIC DNA]</scope>
    <source>
        <strain evidence="2">cv. Nemared</strain>
    </source>
</reference>
<accession>A0A251QQI1</accession>
<organism evidence="1 2">
    <name type="scientific">Prunus persica</name>
    <name type="common">Peach</name>
    <name type="synonym">Amygdalus persica</name>
    <dbReference type="NCBI Taxonomy" id="3760"/>
    <lineage>
        <taxon>Eukaryota</taxon>
        <taxon>Viridiplantae</taxon>
        <taxon>Streptophyta</taxon>
        <taxon>Embryophyta</taxon>
        <taxon>Tracheophyta</taxon>
        <taxon>Spermatophyta</taxon>
        <taxon>Magnoliopsida</taxon>
        <taxon>eudicotyledons</taxon>
        <taxon>Gunneridae</taxon>
        <taxon>Pentapetalae</taxon>
        <taxon>rosids</taxon>
        <taxon>fabids</taxon>
        <taxon>Rosales</taxon>
        <taxon>Rosaceae</taxon>
        <taxon>Amygdaloideae</taxon>
        <taxon>Amygdaleae</taxon>
        <taxon>Prunus</taxon>
    </lineage>
</organism>
<dbReference type="AlphaFoldDB" id="A0A251QQI1"/>
<name>A0A251QQI1_PRUPE</name>